<protein>
    <submittedName>
        <fullName evidence="1">Uncharacterized protein</fullName>
    </submittedName>
</protein>
<accession>A0AAD8K0J2</accession>
<reference evidence="1" key="1">
    <citation type="journal article" date="2023" name="bioRxiv">
        <title>Improved chromosome-level genome assembly for marigold (Tagetes erecta).</title>
        <authorList>
            <person name="Jiang F."/>
            <person name="Yuan L."/>
            <person name="Wang S."/>
            <person name="Wang H."/>
            <person name="Xu D."/>
            <person name="Wang A."/>
            <person name="Fan W."/>
        </authorList>
    </citation>
    <scope>NUCLEOTIDE SEQUENCE</scope>
    <source>
        <strain evidence="1">WSJ</strain>
        <tissue evidence="1">Leaf</tissue>
    </source>
</reference>
<evidence type="ECO:0000313" key="2">
    <source>
        <dbReference type="Proteomes" id="UP001229421"/>
    </source>
</evidence>
<proteinExistence type="predicted"/>
<dbReference type="AlphaFoldDB" id="A0AAD8K0J2"/>
<sequence length="71" mass="8434">MMFLASYYLILEHLRYESLWPYVADMPDLLLREATDGRESECNVRVASKWAWMLQTCSVRRNTKDTEERGS</sequence>
<comment type="caution">
    <text evidence="1">The sequence shown here is derived from an EMBL/GenBank/DDBJ whole genome shotgun (WGS) entry which is preliminary data.</text>
</comment>
<organism evidence="1 2">
    <name type="scientific">Tagetes erecta</name>
    <name type="common">African marigold</name>
    <dbReference type="NCBI Taxonomy" id="13708"/>
    <lineage>
        <taxon>Eukaryota</taxon>
        <taxon>Viridiplantae</taxon>
        <taxon>Streptophyta</taxon>
        <taxon>Embryophyta</taxon>
        <taxon>Tracheophyta</taxon>
        <taxon>Spermatophyta</taxon>
        <taxon>Magnoliopsida</taxon>
        <taxon>eudicotyledons</taxon>
        <taxon>Gunneridae</taxon>
        <taxon>Pentapetalae</taxon>
        <taxon>asterids</taxon>
        <taxon>campanulids</taxon>
        <taxon>Asterales</taxon>
        <taxon>Asteraceae</taxon>
        <taxon>Asteroideae</taxon>
        <taxon>Heliantheae alliance</taxon>
        <taxon>Tageteae</taxon>
        <taxon>Tagetes</taxon>
    </lineage>
</organism>
<dbReference type="Proteomes" id="UP001229421">
    <property type="component" value="Unassembled WGS sequence"/>
</dbReference>
<gene>
    <name evidence="1" type="ORF">QVD17_35172</name>
</gene>
<evidence type="ECO:0000313" key="1">
    <source>
        <dbReference type="EMBL" id="KAK1413399.1"/>
    </source>
</evidence>
<keyword evidence="2" id="KW-1185">Reference proteome</keyword>
<name>A0AAD8K0J2_TARER</name>
<dbReference type="EMBL" id="JAUHHV010000009">
    <property type="protein sequence ID" value="KAK1413399.1"/>
    <property type="molecule type" value="Genomic_DNA"/>
</dbReference>